<evidence type="ECO:0000256" key="8">
    <source>
        <dbReference type="ARBA" id="ARBA00022771"/>
    </source>
</evidence>
<evidence type="ECO:0000256" key="10">
    <source>
        <dbReference type="ARBA" id="ARBA00023015"/>
    </source>
</evidence>
<dbReference type="Gene3D" id="2.170.270.10">
    <property type="entry name" value="SET domain"/>
    <property type="match status" value="1"/>
</dbReference>
<dbReference type="Pfam" id="PF00856">
    <property type="entry name" value="SET"/>
    <property type="match status" value="1"/>
</dbReference>
<reference evidence="15" key="1">
    <citation type="submission" date="2021-02" db="EMBL/GenBank/DDBJ databases">
        <authorList>
            <person name="Nowell W R."/>
        </authorList>
    </citation>
    <scope>NUCLEOTIDE SEQUENCE</scope>
</reference>
<evidence type="ECO:0000256" key="9">
    <source>
        <dbReference type="ARBA" id="ARBA00022833"/>
    </source>
</evidence>
<dbReference type="EMBL" id="CAJNON010000141">
    <property type="protein sequence ID" value="CAF1024620.1"/>
    <property type="molecule type" value="Genomic_DNA"/>
</dbReference>
<dbReference type="GO" id="GO:0003713">
    <property type="term" value="F:transcription coactivator activity"/>
    <property type="evidence" value="ECO:0007669"/>
    <property type="project" value="TreeGrafter"/>
</dbReference>
<keyword evidence="7" id="KW-0677">Repeat</keyword>
<dbReference type="Gene3D" id="3.30.160.360">
    <property type="match status" value="2"/>
</dbReference>
<keyword evidence="12" id="KW-0539">Nucleus</keyword>
<comment type="caution">
    <text evidence="15">The sequence shown here is derived from an EMBL/GenBank/DDBJ whole genome shotgun (WGS) entry which is preliminary data.</text>
</comment>
<keyword evidence="11" id="KW-0804">Transcription</keyword>
<dbReference type="SMART" id="SM00542">
    <property type="entry name" value="FYRC"/>
    <property type="match status" value="2"/>
</dbReference>
<dbReference type="PANTHER" id="PTHR45888:SF6">
    <property type="entry name" value="HL01030P-RELATED"/>
    <property type="match status" value="1"/>
</dbReference>
<evidence type="ECO:0000256" key="3">
    <source>
        <dbReference type="ARBA" id="ARBA00022603"/>
    </source>
</evidence>
<evidence type="ECO:0000256" key="6">
    <source>
        <dbReference type="ARBA" id="ARBA00022723"/>
    </source>
</evidence>
<dbReference type="GO" id="GO:0042800">
    <property type="term" value="F:histone H3K4 methyltransferase activity"/>
    <property type="evidence" value="ECO:0007669"/>
    <property type="project" value="TreeGrafter"/>
</dbReference>
<evidence type="ECO:0000256" key="7">
    <source>
        <dbReference type="ARBA" id="ARBA00022737"/>
    </source>
</evidence>
<dbReference type="GO" id="GO:0045944">
    <property type="term" value="P:positive regulation of transcription by RNA polymerase II"/>
    <property type="evidence" value="ECO:0007669"/>
    <property type="project" value="TreeGrafter"/>
</dbReference>
<gene>
    <name evidence="15" type="ORF">VCS650_LOCUS15986</name>
</gene>
<proteinExistence type="predicted"/>
<keyword evidence="10" id="KW-0805">Transcription regulation</keyword>
<evidence type="ECO:0000313" key="16">
    <source>
        <dbReference type="Proteomes" id="UP000663891"/>
    </source>
</evidence>
<dbReference type="SMART" id="SM00317">
    <property type="entry name" value="SET"/>
    <property type="match status" value="1"/>
</dbReference>
<keyword evidence="2" id="KW-0597">Phosphoprotein</keyword>
<evidence type="ECO:0000256" key="12">
    <source>
        <dbReference type="ARBA" id="ARBA00023242"/>
    </source>
</evidence>
<protein>
    <submittedName>
        <fullName evidence="15">Uncharacterized protein</fullName>
    </submittedName>
</protein>
<feature type="domain" description="SET" evidence="13">
    <location>
        <begin position="564"/>
        <end position="680"/>
    </location>
</feature>
<evidence type="ECO:0000256" key="2">
    <source>
        <dbReference type="ARBA" id="ARBA00022553"/>
    </source>
</evidence>
<keyword evidence="5" id="KW-0949">S-adenosyl-L-methionine</keyword>
<dbReference type="GO" id="GO:0008270">
    <property type="term" value="F:zinc ion binding"/>
    <property type="evidence" value="ECO:0007669"/>
    <property type="project" value="UniProtKB-KW"/>
</dbReference>
<dbReference type="InterPro" id="IPR001214">
    <property type="entry name" value="SET_dom"/>
</dbReference>
<evidence type="ECO:0000259" key="14">
    <source>
        <dbReference type="PROSITE" id="PS50868"/>
    </source>
</evidence>
<dbReference type="Pfam" id="PF05964">
    <property type="entry name" value="FYRN"/>
    <property type="match status" value="2"/>
</dbReference>
<evidence type="ECO:0000256" key="4">
    <source>
        <dbReference type="ARBA" id="ARBA00022679"/>
    </source>
</evidence>
<dbReference type="CDD" id="cd19171">
    <property type="entry name" value="SET_KMT2C_2D"/>
    <property type="match status" value="1"/>
</dbReference>
<dbReference type="InterPro" id="IPR003888">
    <property type="entry name" value="FYrich_N"/>
</dbReference>
<dbReference type="GO" id="GO:0044666">
    <property type="term" value="C:MLL3/4 complex"/>
    <property type="evidence" value="ECO:0007669"/>
    <property type="project" value="TreeGrafter"/>
</dbReference>
<dbReference type="PANTHER" id="PTHR45888">
    <property type="entry name" value="HL01030P-RELATED"/>
    <property type="match status" value="1"/>
</dbReference>
<keyword evidence="3" id="KW-0489">Methyltransferase</keyword>
<dbReference type="PROSITE" id="PS51542">
    <property type="entry name" value="FYRN"/>
    <property type="match status" value="2"/>
</dbReference>
<evidence type="ECO:0000313" key="15">
    <source>
        <dbReference type="EMBL" id="CAF1024620.1"/>
    </source>
</evidence>
<keyword evidence="9" id="KW-0862">Zinc</keyword>
<keyword evidence="4" id="KW-0808">Transferase</keyword>
<dbReference type="OrthoDB" id="308383at2759"/>
<evidence type="ECO:0000256" key="1">
    <source>
        <dbReference type="ARBA" id="ARBA00004123"/>
    </source>
</evidence>
<dbReference type="SUPFAM" id="SSF82199">
    <property type="entry name" value="SET domain"/>
    <property type="match status" value="1"/>
</dbReference>
<dbReference type="Proteomes" id="UP000663891">
    <property type="component" value="Unassembled WGS sequence"/>
</dbReference>
<keyword evidence="8" id="KW-0863">Zinc-finger</keyword>
<dbReference type="Pfam" id="PF05965">
    <property type="entry name" value="FYRC"/>
    <property type="match status" value="2"/>
</dbReference>
<dbReference type="InterPro" id="IPR003889">
    <property type="entry name" value="FYrich_C"/>
</dbReference>
<dbReference type="PROSITE" id="PS50280">
    <property type="entry name" value="SET"/>
    <property type="match status" value="1"/>
</dbReference>
<dbReference type="PROSITE" id="PS51543">
    <property type="entry name" value="FYRC"/>
    <property type="match status" value="2"/>
</dbReference>
<organism evidence="15 16">
    <name type="scientific">Adineta steineri</name>
    <dbReference type="NCBI Taxonomy" id="433720"/>
    <lineage>
        <taxon>Eukaryota</taxon>
        <taxon>Metazoa</taxon>
        <taxon>Spiralia</taxon>
        <taxon>Gnathifera</taxon>
        <taxon>Rotifera</taxon>
        <taxon>Eurotatoria</taxon>
        <taxon>Bdelloidea</taxon>
        <taxon>Adinetida</taxon>
        <taxon>Adinetidae</taxon>
        <taxon>Adineta</taxon>
    </lineage>
</organism>
<feature type="domain" description="Post-SET" evidence="14">
    <location>
        <begin position="687"/>
        <end position="703"/>
    </location>
</feature>
<dbReference type="InterPro" id="IPR003616">
    <property type="entry name" value="Post-SET_dom"/>
</dbReference>
<dbReference type="InterPro" id="IPR046341">
    <property type="entry name" value="SET_dom_sf"/>
</dbReference>
<name>A0A814IK37_9BILA</name>
<evidence type="ECO:0000256" key="5">
    <source>
        <dbReference type="ARBA" id="ARBA00022691"/>
    </source>
</evidence>
<evidence type="ECO:0000256" key="11">
    <source>
        <dbReference type="ARBA" id="ARBA00023163"/>
    </source>
</evidence>
<dbReference type="PROSITE" id="PS50868">
    <property type="entry name" value="POST_SET"/>
    <property type="match status" value="1"/>
</dbReference>
<dbReference type="SMART" id="SM00541">
    <property type="entry name" value="FYRN"/>
    <property type="match status" value="2"/>
</dbReference>
<sequence length="703" mass="82286">MCPVHASRTTATDQILDDKSVFRKVWINRDEVKQIQNYMTEEHEETSYTLRIGSLVLHNVGQLLPHQLQSAVFHNRNFIYPVGYTITRFYWSMNRPNRRCAYHCTIIDMDNKPMFRIRTQENLDEPAQEFLESTPKAVWHKIVDEIDSLRRRHGLVKMFSIFVSGEDLYGLTEPHIIRLIESLPGVEMLQNYAFKYGRLQLLDMPLTLNPTGCARSEPKLQTHFRRHAQTLTSSHSTRSALPRTVLGVEGTQIPYVKHFVLSKSTQYRKLKIEWRQNVFLAKSRIQTIMCPVHASRTTATDQILDDKSVFRKVWINRDEVKQIQNYMTEEHEETSYTLRIGSLVLHNVGQLLPHQLQSAVFHNRNFIYPVGYTITRFYWSMNRPNRRCAYHCSIIDIDNKPMFRIRTQENLDEPAQEFLESTPKAVWHKIVDEIDSLRRRHGLVKMFSIFVSGEDLYGLTEPHIIRLIESLPGVEMLQNYAFKYGRLQLLDMPLTLNPTGCARSEPKLQTHFRRHAQTLTSSHSTRSALPRTVLGVEGTQIPYVKHFVLSKSTQYRKLKIEWRQNVFLAKSRIQGLGLFAGRDLEKHTMVIEYIGELIRNEVANKREKLYEQQNRGIYMFRLDEEYVVDATMSGCLARYINHSCEPNSIAEVVQIEKDSKIIIITNRRIAKGEEIMYDYKFDFEEDSKIPCLCGTTNCRKWMN</sequence>
<evidence type="ECO:0000259" key="13">
    <source>
        <dbReference type="PROSITE" id="PS50280"/>
    </source>
</evidence>
<keyword evidence="6" id="KW-0479">Metal-binding</keyword>
<comment type="subcellular location">
    <subcellularLocation>
        <location evidence="1">Nucleus</location>
    </subcellularLocation>
</comment>
<dbReference type="GO" id="GO:0032259">
    <property type="term" value="P:methylation"/>
    <property type="evidence" value="ECO:0007669"/>
    <property type="project" value="UniProtKB-KW"/>
</dbReference>
<dbReference type="SMART" id="SM00508">
    <property type="entry name" value="PostSET"/>
    <property type="match status" value="1"/>
</dbReference>
<dbReference type="AlphaFoldDB" id="A0A814IK37"/>
<accession>A0A814IK37</accession>